<dbReference type="EC" id="2.3.1.5" evidence="2"/>
<dbReference type="GO" id="GO:0004060">
    <property type="term" value="F:arylamine N-acetyltransferase activity"/>
    <property type="evidence" value="ECO:0007669"/>
    <property type="project" value="UniProtKB-EC"/>
</dbReference>
<dbReference type="SUPFAM" id="SSF54001">
    <property type="entry name" value="Cysteine proteinases"/>
    <property type="match status" value="1"/>
</dbReference>
<comment type="caution">
    <text evidence="3">The sequence shown here is derived from an EMBL/GenBank/DDBJ whole genome shotgun (WGS) entry which is preliminary data.</text>
</comment>
<dbReference type="Gene3D" id="3.30.2140.20">
    <property type="match status" value="1"/>
</dbReference>
<dbReference type="PANTHER" id="PTHR11786">
    <property type="entry name" value="N-HYDROXYARYLAMINE O-ACETYLTRANSFERASE"/>
    <property type="match status" value="1"/>
</dbReference>
<evidence type="ECO:0000313" key="3">
    <source>
        <dbReference type="EMBL" id="CAF1239479.1"/>
    </source>
</evidence>
<dbReference type="InterPro" id="IPR001447">
    <property type="entry name" value="Arylamine_N-AcTrfase"/>
</dbReference>
<proteinExistence type="inferred from homology"/>
<dbReference type="InterPro" id="IPR053710">
    <property type="entry name" value="Arylamine_NAT_domain_sf"/>
</dbReference>
<name>A0A814Z334_9BILA</name>
<dbReference type="Pfam" id="PF00797">
    <property type="entry name" value="Acetyltransf_2"/>
    <property type="match status" value="1"/>
</dbReference>
<organism evidence="3 4">
    <name type="scientific">Rotaria sordida</name>
    <dbReference type="NCBI Taxonomy" id="392033"/>
    <lineage>
        <taxon>Eukaryota</taxon>
        <taxon>Metazoa</taxon>
        <taxon>Spiralia</taxon>
        <taxon>Gnathifera</taxon>
        <taxon>Rotifera</taxon>
        <taxon>Eurotatoria</taxon>
        <taxon>Bdelloidea</taxon>
        <taxon>Philodinida</taxon>
        <taxon>Philodinidae</taxon>
        <taxon>Rotaria</taxon>
    </lineage>
</organism>
<gene>
    <name evidence="3" type="ORF">ZHD862_LOCUS24798</name>
</gene>
<comment type="similarity">
    <text evidence="1">Belongs to the arylamine N-acetyltransferase family.</text>
</comment>
<evidence type="ECO:0000313" key="4">
    <source>
        <dbReference type="Proteomes" id="UP000663864"/>
    </source>
</evidence>
<dbReference type="AlphaFoldDB" id="A0A814Z334"/>
<evidence type="ECO:0000256" key="1">
    <source>
        <dbReference type="ARBA" id="ARBA00006547"/>
    </source>
</evidence>
<dbReference type="InterPro" id="IPR038765">
    <property type="entry name" value="Papain-like_cys_pep_sf"/>
</dbReference>
<reference evidence="3" key="1">
    <citation type="submission" date="2021-02" db="EMBL/GenBank/DDBJ databases">
        <authorList>
            <person name="Nowell W R."/>
        </authorList>
    </citation>
    <scope>NUCLEOTIDE SEQUENCE</scope>
</reference>
<dbReference type="Proteomes" id="UP000663864">
    <property type="component" value="Unassembled WGS sequence"/>
</dbReference>
<protein>
    <recommendedName>
        <fullName evidence="2">arylamine N-acetyltransferase</fullName>
        <ecNumber evidence="2">2.3.1.5</ecNumber>
    </recommendedName>
</protein>
<sequence>MKNDNHLDQYLQRIEVNYPTNGCTQEYLNQSHVDHLTHIPFETFDLIDLKELNISPDYIFDRLVRQNRGGVCLQMNGLFTFILNKLNYNVQLIACGIYNNEIDDYFDGNTHLALFVTLDNGTKLLCDVGFSRDFLTPLYFRTDCVQFATNGFFRLIKDDDGLYYRLERGFLNENDNISLPTSSSPQTHIIDINPKRIK</sequence>
<accession>A0A814Z334</accession>
<evidence type="ECO:0000256" key="2">
    <source>
        <dbReference type="ARBA" id="ARBA00012701"/>
    </source>
</evidence>
<dbReference type="EMBL" id="CAJNOT010001712">
    <property type="protein sequence ID" value="CAF1239479.1"/>
    <property type="molecule type" value="Genomic_DNA"/>
</dbReference>
<dbReference type="PANTHER" id="PTHR11786:SF0">
    <property type="entry name" value="ARYLAMINE N-ACETYLTRANSFERASE 4-RELATED"/>
    <property type="match status" value="1"/>
</dbReference>